<dbReference type="SUPFAM" id="SSF52540">
    <property type="entry name" value="P-loop containing nucleoside triphosphate hydrolases"/>
    <property type="match status" value="2"/>
</dbReference>
<dbReference type="InterPro" id="IPR010285">
    <property type="entry name" value="DNA_helicase_pif1-like_DEAD"/>
</dbReference>
<proteinExistence type="inferred from homology"/>
<gene>
    <name evidence="6" type="ORF">PILCRDRAFT_80473</name>
</gene>
<comment type="similarity">
    <text evidence="1">Belongs to the helicase family.</text>
</comment>
<dbReference type="PANTHER" id="PTHR47642">
    <property type="entry name" value="ATP-DEPENDENT DNA HELICASE"/>
    <property type="match status" value="1"/>
</dbReference>
<organism evidence="6 7">
    <name type="scientific">Piloderma croceum (strain F 1598)</name>
    <dbReference type="NCBI Taxonomy" id="765440"/>
    <lineage>
        <taxon>Eukaryota</taxon>
        <taxon>Fungi</taxon>
        <taxon>Dikarya</taxon>
        <taxon>Basidiomycota</taxon>
        <taxon>Agaricomycotina</taxon>
        <taxon>Agaricomycetes</taxon>
        <taxon>Agaricomycetidae</taxon>
        <taxon>Atheliales</taxon>
        <taxon>Atheliaceae</taxon>
        <taxon>Piloderma</taxon>
    </lineage>
</organism>
<feature type="domain" description="DUF6570" evidence="5">
    <location>
        <begin position="14"/>
        <end position="142"/>
    </location>
</feature>
<dbReference type="OrthoDB" id="3259294at2759"/>
<dbReference type="GO" id="GO:0043139">
    <property type="term" value="F:5'-3' DNA helicase activity"/>
    <property type="evidence" value="ECO:0007669"/>
    <property type="project" value="UniProtKB-EC"/>
</dbReference>
<dbReference type="GO" id="GO:0006281">
    <property type="term" value="P:DNA repair"/>
    <property type="evidence" value="ECO:0007669"/>
    <property type="project" value="UniProtKB-KW"/>
</dbReference>
<dbReference type="HOGENOM" id="CLU_001393_0_0_1"/>
<accession>A0A0C3F222</accession>
<keyword evidence="7" id="KW-1185">Reference proteome</keyword>
<dbReference type="InterPro" id="IPR027417">
    <property type="entry name" value="P-loop_NTPase"/>
</dbReference>
<reference evidence="6 7" key="1">
    <citation type="submission" date="2014-04" db="EMBL/GenBank/DDBJ databases">
        <authorList>
            <consortium name="DOE Joint Genome Institute"/>
            <person name="Kuo A."/>
            <person name="Tarkka M."/>
            <person name="Buscot F."/>
            <person name="Kohler A."/>
            <person name="Nagy L.G."/>
            <person name="Floudas D."/>
            <person name="Copeland A."/>
            <person name="Barry K.W."/>
            <person name="Cichocki N."/>
            <person name="Veneault-Fourrey C."/>
            <person name="LaButti K."/>
            <person name="Lindquist E.A."/>
            <person name="Lipzen A."/>
            <person name="Lundell T."/>
            <person name="Morin E."/>
            <person name="Murat C."/>
            <person name="Sun H."/>
            <person name="Tunlid A."/>
            <person name="Henrissat B."/>
            <person name="Grigoriev I.V."/>
            <person name="Hibbett D.S."/>
            <person name="Martin F."/>
            <person name="Nordberg H.P."/>
            <person name="Cantor M.N."/>
            <person name="Hua S.X."/>
        </authorList>
    </citation>
    <scope>NUCLEOTIDE SEQUENCE [LARGE SCALE GENOMIC DNA]</scope>
    <source>
        <strain evidence="6 7">F 1598</strain>
    </source>
</reference>
<dbReference type="InterPro" id="IPR051055">
    <property type="entry name" value="PIF1_helicase"/>
</dbReference>
<evidence type="ECO:0000313" key="6">
    <source>
        <dbReference type="EMBL" id="KIM74021.1"/>
    </source>
</evidence>
<dbReference type="STRING" id="765440.A0A0C3F222"/>
<keyword evidence="1" id="KW-0234">DNA repair</keyword>
<feature type="domain" description="DNA helicase Pif1-like DEAD-box helicase" evidence="3">
    <location>
        <begin position="1097"/>
        <end position="1177"/>
    </location>
</feature>
<sequence length="1410" mass="159607">MCCSCEGSLLLGLTPKFALANGLWLGEIPSQLQNLTFTEHLLISRVRHNKCIIRASSGMHKMKCNAIMFENPTPKIYQRLPPPIEDLDEVLAFIFTGPCRPTPEDLERTPLLVRSQKVAKALEWLKLNHSDYFDLDVAYDNLKAYPECGTPVVVTYRSSTGNKEPEATSAFDNEDEDGVEDGPCPFVVNGVTGDQLESLTLEAMIARAAKHLREDNGGVLAIGHDSTPQSIYHNPQLYPMMFPCLFPYGLGGIGGVNSDAVELSDMMHKRKLLMYHDKRFQLDAYFPLVAFNHEQIKKGTTGGYLLTEKHNFDDIANRLMNIDTGVLDDLSKRLTRGDRVKPDTPEEKACYALMADLDHVAGHVQGSVTSKKYMRNEIWSLISYLGAPSWFITFAPADNRHPIALYFADTKETFSPEILTDRQCYRLNSGNAVAGARFFHFMVQMFIKHVLGVDEDHPGLYGDTSAYYGTVEQQGRLTLHLHLLLWIAGCFTPQEIRDKIMDPNSDFRKKIVEYLEALCVGEFLTGTKSEIAEKTKLASVAPEYKDPVRTLPESPPPPCTNHVQECLNCDERLSWWQRFKNTVDDLLMRCKRRFPRETFEQTMVEPKTGALNLKKGEPWMNTITPILTYLLCSNSDVTSLLSGTAIKAIVAYVTDYITKQSLKTYSIFDVIKSVFDKNSEMIGGDVKRKEKVRKIFTQIVNSLTAKLEIGAPMASLYVLGNPDHYTKHKFIPFYWKPYVKEVLSVWLDETNFGKVSDVYETPDKVVINKSEGKIIGLSKVSDYIFRPDMYENLTLYDWVRLHEKLRKQRTKTKNTMPKKDRSFKVGHPQCRTHQVRLKREDSFIVPNFLPNTLPRADRGDREYYCCLMLTLFKPWRSGKDLKAKMETWDKSFMTQDFNKRQMEIMKFFNVRYECLDARDDYSTKRDKEDTDKIKYQWATSDMLGSLDDMHYAEAYSGVDFSAEQLYDGYEEEAFNVPGKKGRYRREAMALAERTMNMSGWLDPSPDGSPDVGSLIPMQPEVEQSGKLWRAAVLAKKQEILQEKIKHMPAKSNAGHSIHSCEPNMVRVVNKEYIDKSFNLMDPNDKTIIETIIADYVLNNEQERAFRIIANHATIKNPTELCMYLGGMGGTGKSQVIKAVMDFFNRHKENHRFLVVAPTGAAAALLNGSTYHSVLGINDARGEHNAPFGGINFIFAGDFAQLPPAMNAPPLYSGDVGTQVESSQTVRGQEAAIGKALWHQVTTVVILRQNMRQSKQSPEDTMMRTALENMRYKSCTSEDIDNVFSPLLQKTLWEQPHASSNKHVPGKLTLCIGMPVMLRNNDATECCITKGAEATVVGWQSVEGPEKQTMLDTLFVKLTNPPKTVKIDGLPENVVPITRHVTATMCLLPNDDEISLTRDQVLVLPNFGMTD</sequence>
<comment type="cofactor">
    <cofactor evidence="1">
        <name>Mg(2+)</name>
        <dbReference type="ChEBI" id="CHEBI:18420"/>
    </cofactor>
</comment>
<dbReference type="InterPro" id="IPR046700">
    <property type="entry name" value="DUF6570"/>
</dbReference>
<keyword evidence="1" id="KW-0547">Nucleotide-binding</keyword>
<dbReference type="InParanoid" id="A0A0C3F222"/>
<dbReference type="Gene3D" id="3.40.50.300">
    <property type="entry name" value="P-loop containing nucleotide triphosphate hydrolases"/>
    <property type="match status" value="1"/>
</dbReference>
<dbReference type="Pfam" id="PF20209">
    <property type="entry name" value="DUF6570"/>
    <property type="match status" value="1"/>
</dbReference>
<dbReference type="GO" id="GO:0006310">
    <property type="term" value="P:DNA recombination"/>
    <property type="evidence" value="ECO:0007669"/>
    <property type="project" value="UniProtKB-KW"/>
</dbReference>
<evidence type="ECO:0000313" key="7">
    <source>
        <dbReference type="Proteomes" id="UP000054166"/>
    </source>
</evidence>
<dbReference type="GO" id="GO:0016887">
    <property type="term" value="F:ATP hydrolysis activity"/>
    <property type="evidence" value="ECO:0007669"/>
    <property type="project" value="RHEA"/>
</dbReference>
<dbReference type="GO" id="GO:0000723">
    <property type="term" value="P:telomere maintenance"/>
    <property type="evidence" value="ECO:0007669"/>
    <property type="project" value="InterPro"/>
</dbReference>
<protein>
    <recommendedName>
        <fullName evidence="1">ATP-dependent DNA helicase</fullName>
        <ecNumber evidence="1">5.6.2.3</ecNumber>
    </recommendedName>
</protein>
<evidence type="ECO:0000256" key="2">
    <source>
        <dbReference type="SAM" id="MobiDB-lite"/>
    </source>
</evidence>
<dbReference type="InterPro" id="IPR025476">
    <property type="entry name" value="Helitron_helicase-like"/>
</dbReference>
<keyword evidence="1" id="KW-0233">DNA recombination</keyword>
<feature type="region of interest" description="Disordered" evidence="2">
    <location>
        <begin position="159"/>
        <end position="179"/>
    </location>
</feature>
<dbReference type="Proteomes" id="UP000054166">
    <property type="component" value="Unassembled WGS sequence"/>
</dbReference>
<feature type="non-terminal residue" evidence="6">
    <location>
        <position position="1410"/>
    </location>
</feature>
<name>A0A0C3F222_PILCF</name>
<dbReference type="Pfam" id="PF05970">
    <property type="entry name" value="PIF1"/>
    <property type="match status" value="1"/>
</dbReference>
<evidence type="ECO:0000256" key="1">
    <source>
        <dbReference type="RuleBase" id="RU363044"/>
    </source>
</evidence>
<keyword evidence="1" id="KW-0347">Helicase</keyword>
<comment type="catalytic activity">
    <reaction evidence="1">
        <text>ATP + H2O = ADP + phosphate + H(+)</text>
        <dbReference type="Rhea" id="RHEA:13065"/>
        <dbReference type="ChEBI" id="CHEBI:15377"/>
        <dbReference type="ChEBI" id="CHEBI:15378"/>
        <dbReference type="ChEBI" id="CHEBI:30616"/>
        <dbReference type="ChEBI" id="CHEBI:43474"/>
        <dbReference type="ChEBI" id="CHEBI:456216"/>
        <dbReference type="EC" id="5.6.2.3"/>
    </reaction>
</comment>
<keyword evidence="1" id="KW-0067">ATP-binding</keyword>
<evidence type="ECO:0000259" key="3">
    <source>
        <dbReference type="Pfam" id="PF05970"/>
    </source>
</evidence>
<evidence type="ECO:0000259" key="4">
    <source>
        <dbReference type="Pfam" id="PF14214"/>
    </source>
</evidence>
<dbReference type="EMBL" id="KN833068">
    <property type="protein sequence ID" value="KIM74021.1"/>
    <property type="molecule type" value="Genomic_DNA"/>
</dbReference>
<feature type="domain" description="Helitron helicase-like" evidence="4">
    <location>
        <begin position="272"/>
        <end position="485"/>
    </location>
</feature>
<dbReference type="GO" id="GO:0005524">
    <property type="term" value="F:ATP binding"/>
    <property type="evidence" value="ECO:0007669"/>
    <property type="project" value="UniProtKB-KW"/>
</dbReference>
<reference evidence="7" key="2">
    <citation type="submission" date="2015-01" db="EMBL/GenBank/DDBJ databases">
        <title>Evolutionary Origins and Diversification of the Mycorrhizal Mutualists.</title>
        <authorList>
            <consortium name="DOE Joint Genome Institute"/>
            <consortium name="Mycorrhizal Genomics Consortium"/>
            <person name="Kohler A."/>
            <person name="Kuo A."/>
            <person name="Nagy L.G."/>
            <person name="Floudas D."/>
            <person name="Copeland A."/>
            <person name="Barry K.W."/>
            <person name="Cichocki N."/>
            <person name="Veneault-Fourrey C."/>
            <person name="LaButti K."/>
            <person name="Lindquist E.A."/>
            <person name="Lipzen A."/>
            <person name="Lundell T."/>
            <person name="Morin E."/>
            <person name="Murat C."/>
            <person name="Riley R."/>
            <person name="Ohm R."/>
            <person name="Sun H."/>
            <person name="Tunlid A."/>
            <person name="Henrissat B."/>
            <person name="Grigoriev I.V."/>
            <person name="Hibbett D.S."/>
            <person name="Martin F."/>
        </authorList>
    </citation>
    <scope>NUCLEOTIDE SEQUENCE [LARGE SCALE GENOMIC DNA]</scope>
    <source>
        <strain evidence="7">F 1598</strain>
    </source>
</reference>
<evidence type="ECO:0000259" key="5">
    <source>
        <dbReference type="Pfam" id="PF20209"/>
    </source>
</evidence>
<dbReference type="EC" id="5.6.2.3" evidence="1"/>
<keyword evidence="1" id="KW-0227">DNA damage</keyword>
<keyword evidence="1" id="KW-0378">Hydrolase</keyword>
<dbReference type="Pfam" id="PF14214">
    <property type="entry name" value="Helitron_like_N"/>
    <property type="match status" value="1"/>
</dbReference>